<keyword evidence="8" id="KW-0564">Palmitate</keyword>
<dbReference type="InterPro" id="IPR001594">
    <property type="entry name" value="Palmitoyltrfase_DHHC"/>
</dbReference>
<comment type="domain">
    <text evidence="13">The DHHC domain is required for palmitoyltransferase activity.</text>
</comment>
<feature type="transmembrane region" description="Helical" evidence="13">
    <location>
        <begin position="444"/>
        <end position="468"/>
    </location>
</feature>
<dbReference type="PROSITE" id="PS50088">
    <property type="entry name" value="ANK_REPEAT"/>
    <property type="match status" value="1"/>
</dbReference>
<comment type="similarity">
    <text evidence="2">Belongs to the DHHC palmitoyltransferase family. AKR/ZDHHC17 subfamily.</text>
</comment>
<evidence type="ECO:0000259" key="15">
    <source>
        <dbReference type="Pfam" id="PF01529"/>
    </source>
</evidence>
<keyword evidence="9" id="KW-0449">Lipoprotein</keyword>
<dbReference type="PANTHER" id="PTHR24161:SF85">
    <property type="entry name" value="PALMITOYLTRANSFERASE HIP14"/>
    <property type="match status" value="1"/>
</dbReference>
<protein>
    <recommendedName>
        <fullName evidence="13">Palmitoyltransferase</fullName>
        <ecNumber evidence="13">2.3.1.225</ecNumber>
    </recommendedName>
</protein>
<evidence type="ECO:0000256" key="5">
    <source>
        <dbReference type="ARBA" id="ARBA00022989"/>
    </source>
</evidence>
<proteinExistence type="inferred from homology"/>
<evidence type="ECO:0000256" key="14">
    <source>
        <dbReference type="SAM" id="MobiDB-lite"/>
    </source>
</evidence>
<reference evidence="17" key="1">
    <citation type="journal article" date="2016" name="Genome Announc.">
        <title>Genome sequences of three species of Hanseniaspora isolated from spontaneous wine fermentations.</title>
        <authorList>
            <person name="Sternes P.R."/>
            <person name="Lee D."/>
            <person name="Kutyna D.R."/>
            <person name="Borneman A.R."/>
        </authorList>
    </citation>
    <scope>NUCLEOTIDE SEQUENCE [LARGE SCALE GENOMIC DNA]</scope>
    <source>
        <strain evidence="17">AWRI3578</strain>
    </source>
</reference>
<evidence type="ECO:0000256" key="13">
    <source>
        <dbReference type="RuleBase" id="RU079119"/>
    </source>
</evidence>
<dbReference type="InterPro" id="IPR036770">
    <property type="entry name" value="Ankyrin_rpt-contain_sf"/>
</dbReference>
<feature type="region of interest" description="Disordered" evidence="14">
    <location>
        <begin position="1"/>
        <end position="48"/>
    </location>
</feature>
<feature type="domain" description="Palmitoyltransferase DHHC" evidence="15">
    <location>
        <begin position="523"/>
        <end position="644"/>
    </location>
</feature>
<evidence type="ECO:0000313" key="17">
    <source>
        <dbReference type="Proteomes" id="UP000095605"/>
    </source>
</evidence>
<keyword evidence="13 16" id="KW-0808">Transferase</keyword>
<dbReference type="OrthoDB" id="6781668at2759"/>
<dbReference type="Pfam" id="PF12796">
    <property type="entry name" value="Ank_2"/>
    <property type="match status" value="2"/>
</dbReference>
<keyword evidence="5 13" id="KW-1133">Transmembrane helix</keyword>
<evidence type="ECO:0000313" key="16">
    <source>
        <dbReference type="EMBL" id="OEJ83540.1"/>
    </source>
</evidence>
<dbReference type="PROSITE" id="PS50216">
    <property type="entry name" value="DHHC"/>
    <property type="match status" value="1"/>
</dbReference>
<evidence type="ECO:0000256" key="1">
    <source>
        <dbReference type="ARBA" id="ARBA00004141"/>
    </source>
</evidence>
<gene>
    <name evidence="16" type="ORF">AWRI3578_g3179</name>
</gene>
<dbReference type="SUPFAM" id="SSF48403">
    <property type="entry name" value="Ankyrin repeat"/>
    <property type="match status" value="1"/>
</dbReference>
<evidence type="ECO:0000256" key="3">
    <source>
        <dbReference type="ARBA" id="ARBA00022692"/>
    </source>
</evidence>
<keyword evidence="17" id="KW-1185">Reference proteome</keyword>
<dbReference type="GO" id="GO:0016020">
    <property type="term" value="C:membrane"/>
    <property type="evidence" value="ECO:0007669"/>
    <property type="project" value="UniProtKB-SubCell"/>
</dbReference>
<dbReference type="Pfam" id="PF01529">
    <property type="entry name" value="DHHC"/>
    <property type="match status" value="1"/>
</dbReference>
<dbReference type="EMBL" id="LPNL01000007">
    <property type="protein sequence ID" value="OEJ83540.1"/>
    <property type="molecule type" value="Genomic_DNA"/>
</dbReference>
<evidence type="ECO:0000256" key="2">
    <source>
        <dbReference type="ARBA" id="ARBA00010104"/>
    </source>
</evidence>
<feature type="transmembrane region" description="Helical" evidence="13">
    <location>
        <begin position="742"/>
        <end position="762"/>
    </location>
</feature>
<dbReference type="InterPro" id="IPR002110">
    <property type="entry name" value="Ankyrin_rpt"/>
</dbReference>
<evidence type="ECO:0000256" key="4">
    <source>
        <dbReference type="ARBA" id="ARBA00022737"/>
    </source>
</evidence>
<keyword evidence="3 13" id="KW-0812">Transmembrane</keyword>
<dbReference type="PROSITE" id="PS50297">
    <property type="entry name" value="ANK_REP_REGION"/>
    <property type="match status" value="1"/>
</dbReference>
<accession>A0A1E5R9F9</accession>
<name>A0A1E5R9F9_9ASCO</name>
<organism evidence="16 17">
    <name type="scientific">Hanseniaspora opuntiae</name>
    <dbReference type="NCBI Taxonomy" id="211096"/>
    <lineage>
        <taxon>Eukaryota</taxon>
        <taxon>Fungi</taxon>
        <taxon>Dikarya</taxon>
        <taxon>Ascomycota</taxon>
        <taxon>Saccharomycotina</taxon>
        <taxon>Saccharomycetes</taxon>
        <taxon>Saccharomycodales</taxon>
        <taxon>Saccharomycodaceae</taxon>
        <taxon>Hanseniaspora</taxon>
    </lineage>
</organism>
<evidence type="ECO:0000256" key="7">
    <source>
        <dbReference type="ARBA" id="ARBA00023136"/>
    </source>
</evidence>
<dbReference type="AlphaFoldDB" id="A0A1E5R9F9"/>
<feature type="transmembrane region" description="Helical" evidence="13">
    <location>
        <begin position="421"/>
        <end position="438"/>
    </location>
</feature>
<evidence type="ECO:0000256" key="9">
    <source>
        <dbReference type="ARBA" id="ARBA00023288"/>
    </source>
</evidence>
<keyword evidence="6 12" id="KW-0040">ANK repeat</keyword>
<keyword evidence="10 13" id="KW-0012">Acyltransferase</keyword>
<evidence type="ECO:0000256" key="11">
    <source>
        <dbReference type="ARBA" id="ARBA00048048"/>
    </source>
</evidence>
<feature type="transmembrane region" description="Helical" evidence="13">
    <location>
        <begin position="609"/>
        <end position="629"/>
    </location>
</feature>
<comment type="subcellular location">
    <subcellularLocation>
        <location evidence="1">Membrane</location>
        <topology evidence="1">Multi-pass membrane protein</topology>
    </subcellularLocation>
</comment>
<dbReference type="PANTHER" id="PTHR24161">
    <property type="entry name" value="ANK_REP_REGION DOMAIN-CONTAINING PROTEIN-RELATED"/>
    <property type="match status" value="1"/>
</dbReference>
<evidence type="ECO:0000256" key="10">
    <source>
        <dbReference type="ARBA" id="ARBA00023315"/>
    </source>
</evidence>
<keyword evidence="7 13" id="KW-0472">Membrane</keyword>
<dbReference type="EC" id="2.3.1.225" evidence="13"/>
<feature type="transmembrane region" description="Helical" evidence="13">
    <location>
        <begin position="376"/>
        <end position="400"/>
    </location>
</feature>
<sequence length="848" mass="98540">MNTNSEEISLHENNDQNSIDQSLYGDDDSLLPASTADGGASINENDTEENKSLSSIQIIYSNDQFSNTSKQDNLVYEEYMLACQHGNVDKVRELIESNAIDYKNDVDPEKDDNISGLHWACINNRLTVVKYLLSLPDYEVDRVTNDVSKTTPLHWAVKYGHLYIFKELIQKGADVNAVDSQGFNILQLATLSSNILNIIYVLAHYGDKIDVNYQNNDGRTALMLACYQGDALTVNALLKLADTENQLQLGLKDNDGFNCLNWAIVKGNSEVLRLIINKLGSSIKSYLYETVLKDGAQKDCFVMAKEMDTERSLKSALQKNGYMYNGDTIFSTTIIGKFFELNHPPKDLAFQFQAMYFILPFLQMGLINKLSDCYNVFVHTLIIQPLLIGLFGLLYIHVVIPMTITNCGVTWQERLKKALSSSYLLSGILWSTIVWGIYFHITRILYFTLAELGFFYFLRSVVFIYFLLPTLLYRLMFKIDPGYIQEDAPDDRLRTLKNDINTLMSRNQFNLRHFDIDAFKPVVLRSRFLQRGQKVVHKLDHYCIWIFKEVGLNNHKFFIYFVIVLLYSISLILEGSYEYFDYLEDAYKYKDCFLLGDDKLCAAYREDRFMLYSVSFMVFQGIWVFWLLLTQLFAISKGFTSNEFEIMNKTFLKHSKNNFDNEFSEIVEEIESLPDNDYSLTRFEYGQFESSPRDYYRRSEIYKGDKNFQVDKLINRNRILFFQKIKLFRSKLLIKNKYLRDVLVKSSMIGVIQYLAIVYYSYNGTVTFLSPFDYGVVQNFKDFFLNTDTTAPIWERLVYENLTPLEGLLNSRVVDYNTLVEYNIDEIDNDGRFIVQKDDKDLLQEAYV</sequence>
<evidence type="ECO:0000256" key="12">
    <source>
        <dbReference type="PROSITE-ProRule" id="PRU00023"/>
    </source>
</evidence>
<dbReference type="Gene3D" id="1.25.40.20">
    <property type="entry name" value="Ankyrin repeat-containing domain"/>
    <property type="match status" value="1"/>
</dbReference>
<comment type="catalytic activity">
    <reaction evidence="11 13">
        <text>L-cysteinyl-[protein] + hexadecanoyl-CoA = S-hexadecanoyl-L-cysteinyl-[protein] + CoA</text>
        <dbReference type="Rhea" id="RHEA:36683"/>
        <dbReference type="Rhea" id="RHEA-COMP:10131"/>
        <dbReference type="Rhea" id="RHEA-COMP:11032"/>
        <dbReference type="ChEBI" id="CHEBI:29950"/>
        <dbReference type="ChEBI" id="CHEBI:57287"/>
        <dbReference type="ChEBI" id="CHEBI:57379"/>
        <dbReference type="ChEBI" id="CHEBI:74151"/>
        <dbReference type="EC" id="2.3.1.225"/>
    </reaction>
</comment>
<dbReference type="SMART" id="SM00248">
    <property type="entry name" value="ANK"/>
    <property type="match status" value="6"/>
</dbReference>
<evidence type="ECO:0000256" key="8">
    <source>
        <dbReference type="ARBA" id="ARBA00023139"/>
    </source>
</evidence>
<evidence type="ECO:0000256" key="6">
    <source>
        <dbReference type="ARBA" id="ARBA00023043"/>
    </source>
</evidence>
<keyword evidence="4" id="KW-0677">Repeat</keyword>
<dbReference type="GO" id="GO:0019706">
    <property type="term" value="F:protein-cysteine S-palmitoyltransferase activity"/>
    <property type="evidence" value="ECO:0007669"/>
    <property type="project" value="UniProtKB-EC"/>
</dbReference>
<feature type="transmembrane region" description="Helical" evidence="13">
    <location>
        <begin position="557"/>
        <end position="573"/>
    </location>
</feature>
<comment type="caution">
    <text evidence="16">The sequence shown here is derived from an EMBL/GenBank/DDBJ whole genome shotgun (WGS) entry which is preliminary data.</text>
</comment>
<feature type="repeat" description="ANK" evidence="12">
    <location>
        <begin position="148"/>
        <end position="180"/>
    </location>
</feature>
<dbReference type="Proteomes" id="UP000095605">
    <property type="component" value="Unassembled WGS sequence"/>
</dbReference>